<evidence type="ECO:0000313" key="7">
    <source>
        <dbReference type="EMBL" id="MCJ2187956.1"/>
    </source>
</evidence>
<evidence type="ECO:0000256" key="3">
    <source>
        <dbReference type="ARBA" id="ARBA00022679"/>
    </source>
</evidence>
<sequence>MQVEDTSVLERIENSEAGEDLIARGYSRRQIGRIAALLGGGVALAGSAESAFAQQSAKAVAGAVRIGSNECWTGPLPAGAEAAMLIVAKGNWYEPDGEHAKLFDAVSKVEGVPVERILAWPGSSDPLARVPITFASPKRGIVTADPTYESIWRTGAWIGAKVTKVPLTSDYRHDVKAMLAADPNAGVYYICSPNNPTGTITPVEDILWLAENKPKDAVVLVDEAYVHWSDTPRAARLAVERDDVLVMRTFSKLFGMAGMRLGLTFASPALHEKMMRYDGRQVTNMLPMTAVACGTASVPLAAQIKARAAQMVSAREMAIAHVQKRGLKVIPGSHANMFMVEWKGKTPKEMMAAFLEQGVQIGRSWTAYPQMSRVTVGSAEDMQKFCLALDKILMA</sequence>
<dbReference type="InterPro" id="IPR015422">
    <property type="entry name" value="PyrdxlP-dep_Trfase_small"/>
</dbReference>
<dbReference type="PANTHER" id="PTHR43643">
    <property type="entry name" value="HISTIDINOL-PHOSPHATE AMINOTRANSFERASE 2"/>
    <property type="match status" value="1"/>
</dbReference>
<evidence type="ECO:0000256" key="4">
    <source>
        <dbReference type="ARBA" id="ARBA00022898"/>
    </source>
</evidence>
<evidence type="ECO:0000256" key="2">
    <source>
        <dbReference type="ARBA" id="ARBA00022576"/>
    </source>
</evidence>
<dbReference type="RefSeq" id="WP_243922150.1">
    <property type="nucleotide sequence ID" value="NZ_JALHLG010000022.1"/>
</dbReference>
<keyword evidence="2 7" id="KW-0032">Aminotransferase</keyword>
<dbReference type="InterPro" id="IPR015424">
    <property type="entry name" value="PyrdxlP-dep_Trfase"/>
</dbReference>
<dbReference type="InterPro" id="IPR015421">
    <property type="entry name" value="PyrdxlP-dep_Trfase_major"/>
</dbReference>
<proteinExistence type="inferred from homology"/>
<dbReference type="CDD" id="cd00609">
    <property type="entry name" value="AAT_like"/>
    <property type="match status" value="1"/>
</dbReference>
<dbReference type="SUPFAM" id="SSF53383">
    <property type="entry name" value="PLP-dependent transferases"/>
    <property type="match status" value="1"/>
</dbReference>
<dbReference type="InterPro" id="IPR004839">
    <property type="entry name" value="Aminotransferase_I/II_large"/>
</dbReference>
<keyword evidence="4" id="KW-0663">Pyridoxal phosphate</keyword>
<evidence type="ECO:0000256" key="5">
    <source>
        <dbReference type="ARBA" id="ARBA00029440"/>
    </source>
</evidence>
<protein>
    <submittedName>
        <fullName evidence="7">Pyridoxal phosphate-dependent aminotransferase</fullName>
    </submittedName>
</protein>
<evidence type="ECO:0000256" key="1">
    <source>
        <dbReference type="ARBA" id="ARBA00007970"/>
    </source>
</evidence>
<keyword evidence="8" id="KW-1185">Reference proteome</keyword>
<dbReference type="EMBL" id="JALHLG010000022">
    <property type="protein sequence ID" value="MCJ2187956.1"/>
    <property type="molecule type" value="Genomic_DNA"/>
</dbReference>
<dbReference type="Proteomes" id="UP001202281">
    <property type="component" value="Unassembled WGS sequence"/>
</dbReference>
<accession>A0ABT0BSB9</accession>
<dbReference type="Pfam" id="PF00155">
    <property type="entry name" value="Aminotran_1_2"/>
    <property type="match status" value="1"/>
</dbReference>
<dbReference type="Gene3D" id="3.90.1150.10">
    <property type="entry name" value="Aspartate Aminotransferase, domain 1"/>
    <property type="match status" value="1"/>
</dbReference>
<gene>
    <name evidence="7" type="ORF">MTR66_14165</name>
</gene>
<comment type="pathway">
    <text evidence="5">Amino-acid biosynthesis.</text>
</comment>
<dbReference type="NCBIfam" id="NF006580">
    <property type="entry name" value="PRK09105.1"/>
    <property type="match status" value="1"/>
</dbReference>
<comment type="similarity">
    <text evidence="1">Belongs to the class-II pyridoxal-phosphate-dependent aminotransferase family. Histidinol-phosphate aminotransferase subfamily.</text>
</comment>
<evidence type="ECO:0000313" key="8">
    <source>
        <dbReference type="Proteomes" id="UP001202281"/>
    </source>
</evidence>
<dbReference type="GO" id="GO:0008483">
    <property type="term" value="F:transaminase activity"/>
    <property type="evidence" value="ECO:0007669"/>
    <property type="project" value="UniProtKB-KW"/>
</dbReference>
<dbReference type="PANTHER" id="PTHR43643:SF3">
    <property type="entry name" value="HISTIDINOL-PHOSPHATE AMINOTRANSFERASE"/>
    <property type="match status" value="1"/>
</dbReference>
<dbReference type="Gene3D" id="3.40.640.10">
    <property type="entry name" value="Type I PLP-dependent aspartate aminotransferase-like (Major domain)"/>
    <property type="match status" value="1"/>
</dbReference>
<organism evidence="7 8">
    <name type="scientific">Novosphingobium beihaiensis</name>
    <dbReference type="NCBI Taxonomy" id="2930389"/>
    <lineage>
        <taxon>Bacteria</taxon>
        <taxon>Pseudomonadati</taxon>
        <taxon>Pseudomonadota</taxon>
        <taxon>Alphaproteobacteria</taxon>
        <taxon>Sphingomonadales</taxon>
        <taxon>Sphingomonadaceae</taxon>
        <taxon>Novosphingobium</taxon>
    </lineage>
</organism>
<comment type="caution">
    <text evidence="7">The sequence shown here is derived from an EMBL/GenBank/DDBJ whole genome shotgun (WGS) entry which is preliminary data.</text>
</comment>
<reference evidence="7 8" key="1">
    <citation type="submission" date="2022-04" db="EMBL/GenBank/DDBJ databases">
        <title>Identification of a novel bacterium isolated from mangrove sediments.</title>
        <authorList>
            <person name="Pan X."/>
        </authorList>
    </citation>
    <scope>NUCLEOTIDE SEQUENCE [LARGE SCALE GENOMIC DNA]</scope>
    <source>
        <strain evidence="7 8">B2638</strain>
    </source>
</reference>
<dbReference type="InterPro" id="IPR050106">
    <property type="entry name" value="HistidinolP_aminotransfase"/>
</dbReference>
<name>A0ABT0BSB9_9SPHN</name>
<feature type="domain" description="Aminotransferase class I/classII large" evidence="6">
    <location>
        <begin position="67"/>
        <end position="388"/>
    </location>
</feature>
<evidence type="ECO:0000259" key="6">
    <source>
        <dbReference type="Pfam" id="PF00155"/>
    </source>
</evidence>
<keyword evidence="3" id="KW-0808">Transferase</keyword>